<comment type="caution">
    <text evidence="2">The sequence shown here is derived from an EMBL/GenBank/DDBJ whole genome shotgun (WGS) entry which is preliminary data.</text>
</comment>
<keyword evidence="3" id="KW-1185">Reference proteome</keyword>
<dbReference type="EMBL" id="BAAAGS010000014">
    <property type="protein sequence ID" value="GAA0525728.1"/>
    <property type="molecule type" value="Genomic_DNA"/>
</dbReference>
<organism evidence="2 3">
    <name type="scientific">Saccharopolyspora erythraea</name>
    <name type="common">Streptomyces erythraeus</name>
    <dbReference type="NCBI Taxonomy" id="1836"/>
    <lineage>
        <taxon>Bacteria</taxon>
        <taxon>Bacillati</taxon>
        <taxon>Actinomycetota</taxon>
        <taxon>Actinomycetes</taxon>
        <taxon>Pseudonocardiales</taxon>
        <taxon>Pseudonocardiaceae</taxon>
        <taxon>Saccharopolyspora</taxon>
    </lineage>
</organism>
<dbReference type="Proteomes" id="UP001500729">
    <property type="component" value="Unassembled WGS sequence"/>
</dbReference>
<accession>A0ABP3MR73</accession>
<gene>
    <name evidence="2" type="ORF">GCM10009533_26400</name>
</gene>
<reference evidence="3" key="1">
    <citation type="journal article" date="2019" name="Int. J. Syst. Evol. Microbiol.">
        <title>The Global Catalogue of Microorganisms (GCM) 10K type strain sequencing project: providing services to taxonomists for standard genome sequencing and annotation.</title>
        <authorList>
            <consortium name="The Broad Institute Genomics Platform"/>
            <consortium name="The Broad Institute Genome Sequencing Center for Infectious Disease"/>
            <person name="Wu L."/>
            <person name="Ma J."/>
        </authorList>
    </citation>
    <scope>NUCLEOTIDE SEQUENCE [LARGE SCALE GENOMIC DNA]</scope>
    <source>
        <strain evidence="3">JCM 10303</strain>
    </source>
</reference>
<protein>
    <submittedName>
        <fullName evidence="2">Uncharacterized protein</fullName>
    </submittedName>
</protein>
<name>A0ABP3MR73_SACER</name>
<evidence type="ECO:0000313" key="2">
    <source>
        <dbReference type="EMBL" id="GAA0525728.1"/>
    </source>
</evidence>
<evidence type="ECO:0000313" key="3">
    <source>
        <dbReference type="Proteomes" id="UP001500729"/>
    </source>
</evidence>
<feature type="region of interest" description="Disordered" evidence="1">
    <location>
        <begin position="64"/>
        <end position="104"/>
    </location>
</feature>
<evidence type="ECO:0000256" key="1">
    <source>
        <dbReference type="SAM" id="MobiDB-lite"/>
    </source>
</evidence>
<proteinExistence type="predicted"/>
<sequence length="116" mass="12663">MSACDGTSPGSLSGVPYLAAISARCRARSVTASASAHCTCWILMWWILTSGCFRRVKRLLRPSPADGGVQGLFRERRQPLAVRDPARTATGSQKPSREDSVDVVNWRSAIPEREGF</sequence>